<dbReference type="CDD" id="cd20404">
    <property type="entry name" value="Tudor_Agenet_AtEML-like"/>
    <property type="match status" value="1"/>
</dbReference>
<dbReference type="SUPFAM" id="SSF63748">
    <property type="entry name" value="Tudor/PWWP/MBT"/>
    <property type="match status" value="1"/>
</dbReference>
<evidence type="ECO:0000256" key="6">
    <source>
        <dbReference type="SAM" id="MobiDB-lite"/>
    </source>
</evidence>
<evidence type="ECO:0000313" key="8">
    <source>
        <dbReference type="EMBL" id="KAK9921698.1"/>
    </source>
</evidence>
<feature type="region of interest" description="Disordered" evidence="6">
    <location>
        <begin position="140"/>
        <end position="190"/>
    </location>
</feature>
<dbReference type="InterPro" id="IPR005491">
    <property type="entry name" value="ENT_dom"/>
</dbReference>
<dbReference type="AlphaFoldDB" id="A0AAW1WAL7"/>
<sequence>MDYGVSDSTGTDDDLPPSHQYRIPRGGQVAGIERSAVGSISFPRKYTDMEAQIHHLEQEAYCAVLRAFKAQSDAITWEKESLITELRKELRVSDDEHRELLGRVNSDDIISKIREWRTAGGHQAARFSASQPVYDLVSSPTVSASRKKQKTSQSQQGQPFPGLSSMKSMQYTSTGPSLSRQLTSRSSTGPLAITEPAEVATYDLIGKKVWMRWPADNSFYEALITDYNPNEGRHALIYDKNTANETFEWVDFKEISREDIRWEGEELGLSHQGNHGSGQGRRVKKSTNHGAVIPVSGRGRGHIKPQSKKQLLPSQNGIGNKLPDDLELLNTDSLVKEVERVFNASNPDPFELEKARKMLKDHEQALVDAIERLAYASDGESDGEHGEHTFMHGQSMDG</sequence>
<evidence type="ECO:0000259" key="7">
    <source>
        <dbReference type="PROSITE" id="PS51138"/>
    </source>
</evidence>
<feature type="compositionally biased region" description="Low complexity" evidence="6">
    <location>
        <begin position="177"/>
        <end position="188"/>
    </location>
</feature>
<dbReference type="FunFam" id="1.10.1240.40:FF:000004">
    <property type="entry name" value="Protein EMSY-LIKE 4"/>
    <property type="match status" value="1"/>
</dbReference>
<feature type="region of interest" description="Disordered" evidence="6">
    <location>
        <begin position="379"/>
        <end position="398"/>
    </location>
</feature>
<evidence type="ECO:0000313" key="10">
    <source>
        <dbReference type="Proteomes" id="UP001457282"/>
    </source>
</evidence>
<comment type="caution">
    <text evidence="9">The sequence shown here is derived from an EMBL/GenBank/DDBJ whole genome shotgun (WGS) entry which is preliminary data.</text>
</comment>
<feature type="compositionally biased region" description="Polar residues" evidence="6">
    <location>
        <begin position="308"/>
        <end position="317"/>
    </location>
</feature>
<keyword evidence="3" id="KW-0611">Plant defense</keyword>
<organism evidence="9 10">
    <name type="scientific">Rubus argutus</name>
    <name type="common">Southern blackberry</name>
    <dbReference type="NCBI Taxonomy" id="59490"/>
    <lineage>
        <taxon>Eukaryota</taxon>
        <taxon>Viridiplantae</taxon>
        <taxon>Streptophyta</taxon>
        <taxon>Embryophyta</taxon>
        <taxon>Tracheophyta</taxon>
        <taxon>Spermatophyta</taxon>
        <taxon>Magnoliopsida</taxon>
        <taxon>eudicotyledons</taxon>
        <taxon>Gunneridae</taxon>
        <taxon>Pentapetalae</taxon>
        <taxon>rosids</taxon>
        <taxon>fabids</taxon>
        <taxon>Rosales</taxon>
        <taxon>Rosaceae</taxon>
        <taxon>Rosoideae</taxon>
        <taxon>Rosoideae incertae sedis</taxon>
        <taxon>Rubus</taxon>
    </lineage>
</organism>
<dbReference type="Pfam" id="PF03735">
    <property type="entry name" value="ENT"/>
    <property type="match status" value="1"/>
</dbReference>
<evidence type="ECO:0000313" key="9">
    <source>
        <dbReference type="EMBL" id="KAK9921706.1"/>
    </source>
</evidence>
<keyword evidence="2" id="KW-0597">Phosphoprotein</keyword>
<dbReference type="Proteomes" id="UP001457282">
    <property type="component" value="Unassembled WGS sequence"/>
</dbReference>
<keyword evidence="4" id="KW-0175">Coiled coil</keyword>
<dbReference type="SMART" id="SM01191">
    <property type="entry name" value="ENT"/>
    <property type="match status" value="1"/>
</dbReference>
<evidence type="ECO:0000256" key="2">
    <source>
        <dbReference type="ARBA" id="ARBA00022553"/>
    </source>
</evidence>
<dbReference type="PANTHER" id="PTHR33432:SF20">
    <property type="entry name" value="PROTEIN EMSY-LIKE 1"/>
    <property type="match status" value="1"/>
</dbReference>
<dbReference type="GO" id="GO:0005634">
    <property type="term" value="C:nucleus"/>
    <property type="evidence" value="ECO:0007669"/>
    <property type="project" value="UniProtKB-SubCell"/>
</dbReference>
<dbReference type="InterPro" id="IPR033485">
    <property type="entry name" value="EMSY-LIKE_plant"/>
</dbReference>
<dbReference type="Gene3D" id="1.10.1240.40">
    <property type="entry name" value="ENT domain"/>
    <property type="match status" value="1"/>
</dbReference>
<gene>
    <name evidence="8" type="ORF">M0R45_030200</name>
    <name evidence="9" type="ORF">M0R45_030207</name>
</gene>
<evidence type="ECO:0000256" key="5">
    <source>
        <dbReference type="ARBA" id="ARBA00023242"/>
    </source>
</evidence>
<keyword evidence="5" id="KW-0539">Nucleus</keyword>
<feature type="compositionally biased region" description="Polar residues" evidence="6">
    <location>
        <begin position="165"/>
        <end position="176"/>
    </location>
</feature>
<feature type="region of interest" description="Disordered" evidence="6">
    <location>
        <begin position="1"/>
        <end position="20"/>
    </location>
</feature>
<evidence type="ECO:0000256" key="3">
    <source>
        <dbReference type="ARBA" id="ARBA00022821"/>
    </source>
</evidence>
<reference evidence="9 10" key="1">
    <citation type="journal article" date="2023" name="G3 (Bethesda)">
        <title>A chromosome-length genome assembly and annotation of blackberry (Rubus argutus, cv. 'Hillquist').</title>
        <authorList>
            <person name="Bruna T."/>
            <person name="Aryal R."/>
            <person name="Dudchenko O."/>
            <person name="Sargent D.J."/>
            <person name="Mead D."/>
            <person name="Buti M."/>
            <person name="Cavallini A."/>
            <person name="Hytonen T."/>
            <person name="Andres J."/>
            <person name="Pham M."/>
            <person name="Weisz D."/>
            <person name="Mascagni F."/>
            <person name="Usai G."/>
            <person name="Natali L."/>
            <person name="Bassil N."/>
            <person name="Fernandez G.E."/>
            <person name="Lomsadze A."/>
            <person name="Armour M."/>
            <person name="Olukolu B."/>
            <person name="Poorten T."/>
            <person name="Britton C."/>
            <person name="Davik J."/>
            <person name="Ashrafi H."/>
            <person name="Aiden E.L."/>
            <person name="Borodovsky M."/>
            <person name="Worthington M."/>
        </authorList>
    </citation>
    <scope>NUCLEOTIDE SEQUENCE [LARGE SCALE GENOMIC DNA]</scope>
    <source>
        <strain evidence="9">PI 553951</strain>
    </source>
</reference>
<proteinExistence type="predicted"/>
<feature type="domain" description="ENT" evidence="7">
    <location>
        <begin position="49"/>
        <end position="136"/>
    </location>
</feature>
<dbReference type="EMBL" id="JBEDUW010000006">
    <property type="protein sequence ID" value="KAK9921698.1"/>
    <property type="molecule type" value="Genomic_DNA"/>
</dbReference>
<name>A0AAW1WAL7_RUBAR</name>
<keyword evidence="10" id="KW-1185">Reference proteome</keyword>
<comment type="subcellular location">
    <subcellularLocation>
        <location evidence="1">Nucleus</location>
    </subcellularLocation>
</comment>
<evidence type="ECO:0000256" key="1">
    <source>
        <dbReference type="ARBA" id="ARBA00004123"/>
    </source>
</evidence>
<dbReference type="PANTHER" id="PTHR33432">
    <property type="entry name" value="PROTEIN EMSY-LIKE 4"/>
    <property type="match status" value="1"/>
</dbReference>
<protein>
    <recommendedName>
        <fullName evidence="7">ENT domain-containing protein</fullName>
    </recommendedName>
</protein>
<dbReference type="PROSITE" id="PS51138">
    <property type="entry name" value="ENT"/>
    <property type="match status" value="1"/>
</dbReference>
<dbReference type="SUPFAM" id="SSF158639">
    <property type="entry name" value="ENT-like"/>
    <property type="match status" value="1"/>
</dbReference>
<feature type="region of interest" description="Disordered" evidence="6">
    <location>
        <begin position="291"/>
        <end position="317"/>
    </location>
</feature>
<dbReference type="EMBL" id="JBEDUW010000006">
    <property type="protein sequence ID" value="KAK9921706.1"/>
    <property type="molecule type" value="Genomic_DNA"/>
</dbReference>
<dbReference type="GO" id="GO:0050832">
    <property type="term" value="P:defense response to fungus"/>
    <property type="evidence" value="ECO:0007669"/>
    <property type="project" value="InterPro"/>
</dbReference>
<accession>A0AAW1WAL7</accession>
<dbReference type="InterPro" id="IPR036142">
    <property type="entry name" value="ENT_dom-like_sf"/>
</dbReference>
<dbReference type="Gene3D" id="2.30.30.140">
    <property type="match status" value="1"/>
</dbReference>
<evidence type="ECO:0000256" key="4">
    <source>
        <dbReference type="ARBA" id="ARBA00023054"/>
    </source>
</evidence>